<dbReference type="GO" id="GO:0019829">
    <property type="term" value="F:ATPase-coupled monoatomic cation transmembrane transporter activity"/>
    <property type="evidence" value="ECO:0007669"/>
    <property type="project" value="TreeGrafter"/>
</dbReference>
<evidence type="ECO:0000256" key="3">
    <source>
        <dbReference type="ARBA" id="ARBA00022741"/>
    </source>
</evidence>
<dbReference type="InterPro" id="IPR059000">
    <property type="entry name" value="ATPase_P-type_domA"/>
</dbReference>
<keyword evidence="3" id="KW-0547">Nucleotide-binding</keyword>
<dbReference type="InterPro" id="IPR006544">
    <property type="entry name" value="P-type_TPase_V"/>
</dbReference>
<gene>
    <name evidence="8" type="ORF">NAPIS_ORF00018</name>
</gene>
<dbReference type="Gene3D" id="2.70.150.10">
    <property type="entry name" value="Calcium-transporting ATPase, cytoplasmic transduction domain A"/>
    <property type="match status" value="1"/>
</dbReference>
<dbReference type="GO" id="GO:0046872">
    <property type="term" value="F:metal ion binding"/>
    <property type="evidence" value="ECO:0007669"/>
    <property type="project" value="UniProtKB-KW"/>
</dbReference>
<evidence type="ECO:0000313" key="9">
    <source>
        <dbReference type="Proteomes" id="UP000053780"/>
    </source>
</evidence>
<reference evidence="8 9" key="1">
    <citation type="journal article" date="2013" name="BMC Genomics">
        <title>Genome sequencing and comparative genomics of honey bee microsporidia, Nosema apis reveal novel insights into host-parasite interactions.</title>
        <authorList>
            <person name="Chen Yp."/>
            <person name="Pettis J.S."/>
            <person name="Zhao Y."/>
            <person name="Liu X."/>
            <person name="Tallon L.J."/>
            <person name="Sadzewicz L.D."/>
            <person name="Li R."/>
            <person name="Zheng H."/>
            <person name="Huang S."/>
            <person name="Zhang X."/>
            <person name="Hamilton M.C."/>
            <person name="Pernal S.F."/>
            <person name="Melathopoulos A.P."/>
            <person name="Yan X."/>
            <person name="Evans J.D."/>
        </authorList>
    </citation>
    <scope>NUCLEOTIDE SEQUENCE [LARGE SCALE GENOMIC DNA]</scope>
    <source>
        <strain evidence="8 9">BRL 01</strain>
    </source>
</reference>
<evidence type="ECO:0000256" key="2">
    <source>
        <dbReference type="ARBA" id="ARBA00022723"/>
    </source>
</evidence>
<dbReference type="GO" id="GO:0140358">
    <property type="term" value="F:P-type transmembrane transporter activity"/>
    <property type="evidence" value="ECO:0007669"/>
    <property type="project" value="InterPro"/>
</dbReference>
<keyword evidence="5" id="KW-0460">Magnesium</keyword>
<dbReference type="AlphaFoldDB" id="T0MN49"/>
<evidence type="ECO:0000256" key="4">
    <source>
        <dbReference type="ARBA" id="ARBA00022840"/>
    </source>
</evidence>
<dbReference type="InterPro" id="IPR008250">
    <property type="entry name" value="ATPase_P-typ_transduc_dom_A_sf"/>
</dbReference>
<evidence type="ECO:0000313" key="8">
    <source>
        <dbReference type="EMBL" id="EQB62410.1"/>
    </source>
</evidence>
<evidence type="ECO:0000256" key="6">
    <source>
        <dbReference type="ARBA" id="ARBA00022967"/>
    </source>
</evidence>
<protein>
    <submittedName>
        <fullName evidence="8">Calcium-transporting atpase</fullName>
    </submittedName>
</protein>
<sequence>MIFYSYIEEIWSEILHKKELEKSQQKKKVKVFRNGKFVIKNATEIYPGDFIYIEIGDNFPCDAIIKKGDVIADESFLTGESVPVCKSHQQNSIVYSGTSILKSSILEHNDNCYKIANIKAEEQFNNFYSNSNTNNKYNKKKIIPEGYAISDDNQNSVFTKQVTTIKTENYAIGLVIGTGFNTARGKILRDILNSQPVYVGFLHEAYMYIYYTIFI</sequence>
<dbReference type="SUPFAM" id="SSF81653">
    <property type="entry name" value="Calcium ATPase, transduction domain A"/>
    <property type="match status" value="1"/>
</dbReference>
<evidence type="ECO:0000256" key="5">
    <source>
        <dbReference type="ARBA" id="ARBA00022842"/>
    </source>
</evidence>
<dbReference type="VEuPathDB" id="MicrosporidiaDB:NAPIS_ORF00018"/>
<dbReference type="GO" id="GO:0005524">
    <property type="term" value="F:ATP binding"/>
    <property type="evidence" value="ECO:0007669"/>
    <property type="project" value="UniProtKB-KW"/>
</dbReference>
<comment type="subcellular location">
    <subcellularLocation>
        <location evidence="1">Membrane</location>
        <topology evidence="1">Multi-pass membrane protein</topology>
    </subcellularLocation>
</comment>
<dbReference type="HOGENOM" id="CLU_1283578_0_0_1"/>
<dbReference type="GO" id="GO:0016020">
    <property type="term" value="C:membrane"/>
    <property type="evidence" value="ECO:0007669"/>
    <property type="project" value="UniProtKB-SubCell"/>
</dbReference>
<organism evidence="8 9">
    <name type="scientific">Vairimorpha apis BRL 01</name>
    <dbReference type="NCBI Taxonomy" id="1037528"/>
    <lineage>
        <taxon>Eukaryota</taxon>
        <taxon>Fungi</taxon>
        <taxon>Fungi incertae sedis</taxon>
        <taxon>Microsporidia</taxon>
        <taxon>Nosematidae</taxon>
        <taxon>Vairimorpha</taxon>
    </lineage>
</organism>
<dbReference type="EMBL" id="KE646837">
    <property type="protein sequence ID" value="EQB62410.1"/>
    <property type="molecule type" value="Genomic_DNA"/>
</dbReference>
<evidence type="ECO:0000256" key="1">
    <source>
        <dbReference type="ARBA" id="ARBA00004141"/>
    </source>
</evidence>
<keyword evidence="9" id="KW-1185">Reference proteome</keyword>
<dbReference type="Proteomes" id="UP000053780">
    <property type="component" value="Unassembled WGS sequence"/>
</dbReference>
<dbReference type="Pfam" id="PF00122">
    <property type="entry name" value="E1-E2_ATPase"/>
    <property type="match status" value="1"/>
</dbReference>
<dbReference type="PANTHER" id="PTHR45630">
    <property type="entry name" value="CATION-TRANSPORTING ATPASE-RELATED"/>
    <property type="match status" value="1"/>
</dbReference>
<proteinExistence type="predicted"/>
<name>T0MN49_9MICR</name>
<keyword evidence="2" id="KW-0479">Metal-binding</keyword>
<dbReference type="OrthoDB" id="48943at2759"/>
<evidence type="ECO:0000259" key="7">
    <source>
        <dbReference type="Pfam" id="PF00122"/>
    </source>
</evidence>
<keyword evidence="6" id="KW-1278">Translocase</keyword>
<keyword evidence="4" id="KW-0067">ATP-binding</keyword>
<feature type="domain" description="P-type ATPase A" evidence="7">
    <location>
        <begin position="25"/>
        <end position="105"/>
    </location>
</feature>
<accession>T0MN49</accession>